<accession>B5IA22</accession>
<protein>
    <submittedName>
        <fullName evidence="6">D-isomer specific 2-hydroxyacid dehydrogenase NAD-binding protein</fullName>
    </submittedName>
</protein>
<keyword evidence="7" id="KW-1185">Reference proteome</keyword>
<dbReference type="PROSITE" id="PS00671">
    <property type="entry name" value="D_2_HYDROXYACID_DH_3"/>
    <property type="match status" value="1"/>
</dbReference>
<gene>
    <name evidence="6" type="ordered locus">Aboo_0533</name>
</gene>
<evidence type="ECO:0000256" key="1">
    <source>
        <dbReference type="ARBA" id="ARBA00023002"/>
    </source>
</evidence>
<dbReference type="InterPro" id="IPR036291">
    <property type="entry name" value="NAD(P)-bd_dom_sf"/>
</dbReference>
<dbReference type="HOGENOM" id="CLU_019796_1_0_2"/>
<keyword evidence="2" id="KW-0520">NAD</keyword>
<dbReference type="STRING" id="439481.Aboo_0533"/>
<feature type="domain" description="D-isomer specific 2-hydroxyacid dehydrogenase NAD-binding" evidence="5">
    <location>
        <begin position="98"/>
        <end position="276"/>
    </location>
</feature>
<sequence length="312" mass="35550">MKVLVLQCKRFEILKRILDSFDVRCLKDADDNFLNSAEVVLAHSWKKLESVLPKLKNLKMIQAFSAGVDHYHFEKIPENVIVCTNSGGNSWGVAEHAVALIFAALKKMIYRHNEMLKGRFPQMLESKLLRGKVVGLMGLGNIARDLSAMLRGFHPHFMGISRSGKCDFCDDFMFVGTVKQIDFLLKNSDIVVLALPLTKSTKGLINMEKLQLMKKDAILVNVSRGKIIVEEDLYEFLKNNTNFTAALDAWWHYGERFKQNYPFEKLSNVILSPHCAGSYEGFWDELTIWAAENIKLFAQGKPRNVVKRGDYV</sequence>
<dbReference type="eggNOG" id="arCOG01755">
    <property type="taxonomic scope" value="Archaea"/>
</dbReference>
<comment type="similarity">
    <text evidence="3">Belongs to the D-isomer specific 2-hydroxyacid dehydrogenase family.</text>
</comment>
<dbReference type="PANTHER" id="PTHR10996">
    <property type="entry name" value="2-HYDROXYACID DEHYDROGENASE-RELATED"/>
    <property type="match status" value="1"/>
</dbReference>
<dbReference type="GO" id="GO:0016618">
    <property type="term" value="F:hydroxypyruvate reductase [NAD(P)H] activity"/>
    <property type="evidence" value="ECO:0007669"/>
    <property type="project" value="TreeGrafter"/>
</dbReference>
<dbReference type="EMBL" id="CP001941">
    <property type="protein sequence ID" value="ADD08344.1"/>
    <property type="molecule type" value="Genomic_DNA"/>
</dbReference>
<dbReference type="InterPro" id="IPR006140">
    <property type="entry name" value="D-isomer_DH_NAD-bd"/>
</dbReference>
<dbReference type="CDD" id="cd12165">
    <property type="entry name" value="2-Hacid_dh_6"/>
    <property type="match status" value="1"/>
</dbReference>
<evidence type="ECO:0000256" key="3">
    <source>
        <dbReference type="RuleBase" id="RU003719"/>
    </source>
</evidence>
<dbReference type="AlphaFoldDB" id="B5IA22"/>
<dbReference type="Gene3D" id="3.40.50.720">
    <property type="entry name" value="NAD(P)-binding Rossmann-like Domain"/>
    <property type="match status" value="2"/>
</dbReference>
<reference evidence="6" key="1">
    <citation type="submission" date="2010-02" db="EMBL/GenBank/DDBJ databases">
        <title>Complete sequence of Aciduliprofundum boonei T469.</title>
        <authorList>
            <consortium name="US DOE Joint Genome Institute"/>
            <person name="Lucas S."/>
            <person name="Copeland A."/>
            <person name="Lapidus A."/>
            <person name="Cheng J.-F."/>
            <person name="Bruce D."/>
            <person name="Goodwin L."/>
            <person name="Pitluck S."/>
            <person name="Saunders E."/>
            <person name="Detter J.C."/>
            <person name="Han C."/>
            <person name="Tapia R."/>
            <person name="Land M."/>
            <person name="Hauser L."/>
            <person name="Kyrpides N."/>
            <person name="Mikhailova N."/>
            <person name="Flores G."/>
            <person name="Reysenbach A.-L."/>
            <person name="Woyke T."/>
        </authorList>
    </citation>
    <scope>NUCLEOTIDE SEQUENCE</scope>
    <source>
        <strain evidence="6">T469</strain>
    </source>
</reference>
<keyword evidence="1 3" id="KW-0560">Oxidoreductase</keyword>
<evidence type="ECO:0000313" key="6">
    <source>
        <dbReference type="EMBL" id="ADD08344.1"/>
    </source>
</evidence>
<dbReference type="InterPro" id="IPR029753">
    <property type="entry name" value="D-isomer_DH_CS"/>
</dbReference>
<dbReference type="GO" id="GO:0051287">
    <property type="term" value="F:NAD binding"/>
    <property type="evidence" value="ECO:0007669"/>
    <property type="project" value="InterPro"/>
</dbReference>
<dbReference type="Pfam" id="PF00389">
    <property type="entry name" value="2-Hacid_dh"/>
    <property type="match status" value="1"/>
</dbReference>
<dbReference type="SUPFAM" id="SSF52283">
    <property type="entry name" value="Formate/glycerate dehydrogenase catalytic domain-like"/>
    <property type="match status" value="1"/>
</dbReference>
<dbReference type="InterPro" id="IPR006139">
    <property type="entry name" value="D-isomer_2_OHA_DH_cat_dom"/>
</dbReference>
<dbReference type="Proteomes" id="UP000001400">
    <property type="component" value="Chromosome"/>
</dbReference>
<dbReference type="Pfam" id="PF02826">
    <property type="entry name" value="2-Hacid_dh_C"/>
    <property type="match status" value="1"/>
</dbReference>
<proteinExistence type="inferred from homology"/>
<dbReference type="GO" id="GO:0030267">
    <property type="term" value="F:glyoxylate reductase (NADPH) activity"/>
    <property type="evidence" value="ECO:0007669"/>
    <property type="project" value="TreeGrafter"/>
</dbReference>
<evidence type="ECO:0000313" key="7">
    <source>
        <dbReference type="Proteomes" id="UP000001400"/>
    </source>
</evidence>
<dbReference type="KEGG" id="abi:Aboo_0533"/>
<feature type="domain" description="D-isomer specific 2-hydroxyacid dehydrogenase catalytic" evidence="4">
    <location>
        <begin position="32"/>
        <end position="306"/>
    </location>
</feature>
<evidence type="ECO:0000259" key="5">
    <source>
        <dbReference type="Pfam" id="PF02826"/>
    </source>
</evidence>
<dbReference type="RefSeq" id="WP_008082489.1">
    <property type="nucleotide sequence ID" value="NC_013926.1"/>
</dbReference>
<dbReference type="SUPFAM" id="SSF51735">
    <property type="entry name" value="NAD(P)-binding Rossmann-fold domains"/>
    <property type="match status" value="1"/>
</dbReference>
<evidence type="ECO:0000256" key="2">
    <source>
        <dbReference type="ARBA" id="ARBA00023027"/>
    </source>
</evidence>
<dbReference type="GeneID" id="8827478"/>
<evidence type="ECO:0000259" key="4">
    <source>
        <dbReference type="Pfam" id="PF00389"/>
    </source>
</evidence>
<dbReference type="InterPro" id="IPR050223">
    <property type="entry name" value="D-isomer_2-hydroxyacid_DH"/>
</dbReference>
<organism evidence="6 7">
    <name type="scientific">Aciduliprofundum boonei (strain DSM 19572 / T469)</name>
    <dbReference type="NCBI Taxonomy" id="439481"/>
    <lineage>
        <taxon>Archaea</taxon>
        <taxon>Methanobacteriati</taxon>
        <taxon>Thermoplasmatota</taxon>
        <taxon>DHVE2 group</taxon>
        <taxon>Candidatus Aciduliprofundum</taxon>
    </lineage>
</organism>
<dbReference type="GO" id="GO:0005829">
    <property type="term" value="C:cytosol"/>
    <property type="evidence" value="ECO:0007669"/>
    <property type="project" value="TreeGrafter"/>
</dbReference>
<dbReference type="OrthoDB" id="34275at2157"/>
<name>B5IA22_ACIB4</name>
<dbReference type="PANTHER" id="PTHR10996:SF178">
    <property type="entry name" value="2-HYDROXYACID DEHYDROGENASE YGL185C-RELATED"/>
    <property type="match status" value="1"/>
</dbReference>